<dbReference type="OrthoDB" id="3270451at2759"/>
<protein>
    <submittedName>
        <fullName evidence="2">Uncharacterized protein</fullName>
    </submittedName>
</protein>
<accession>A0A0C9VJ88</accession>
<organism evidence="2 3">
    <name type="scientific">Sphaerobolus stellatus (strain SS14)</name>
    <dbReference type="NCBI Taxonomy" id="990650"/>
    <lineage>
        <taxon>Eukaryota</taxon>
        <taxon>Fungi</taxon>
        <taxon>Dikarya</taxon>
        <taxon>Basidiomycota</taxon>
        <taxon>Agaricomycotina</taxon>
        <taxon>Agaricomycetes</taxon>
        <taxon>Phallomycetidae</taxon>
        <taxon>Geastrales</taxon>
        <taxon>Sphaerobolaceae</taxon>
        <taxon>Sphaerobolus</taxon>
    </lineage>
</organism>
<dbReference type="Proteomes" id="UP000054279">
    <property type="component" value="Unassembled WGS sequence"/>
</dbReference>
<dbReference type="AlphaFoldDB" id="A0A0C9VJ88"/>
<sequence>MQWQLTEDRKFVLQSAVSLEMHMEIIDLLFLKATGPIEPVVKATSPEVTSPESPLSNLSESAKESSPEEYEHGARMEFNFYHAKCHPAALGNMDKLGCDGLPLGHIFPSSIKDWLSKSGVSHEEKDKIRKLTADRPIQWVLDTKFNELKTAEDYEDFELDIQDLRGTLVINVDVKRIISDPNDAYGKSHMCVGSIRQGLKLKRKAMNYLDMNYANEGTDPTIRVLANDTLAMQCPTGATLWICAIPKKGYRLQGRIEDADPGDYDFILFLLEEDHYLTMDPGMIHFVLSLTDSVTQGGHFYNAEAFEKTMRARQNEHFYGHINTNAAHPNNEWILHTLVIVYYEELMARFPKWVDKEHPGVKSSEYNDSAEEWIQPRNIAALLIMCVYPEDFEAHPINKTPYPCHSSVLDLREGSPSTA</sequence>
<evidence type="ECO:0000313" key="3">
    <source>
        <dbReference type="Proteomes" id="UP000054279"/>
    </source>
</evidence>
<feature type="compositionally biased region" description="Low complexity" evidence="1">
    <location>
        <begin position="50"/>
        <end position="60"/>
    </location>
</feature>
<feature type="region of interest" description="Disordered" evidence="1">
    <location>
        <begin position="43"/>
        <end position="68"/>
    </location>
</feature>
<proteinExistence type="predicted"/>
<keyword evidence="3" id="KW-1185">Reference proteome</keyword>
<evidence type="ECO:0000313" key="2">
    <source>
        <dbReference type="EMBL" id="KIJ41657.1"/>
    </source>
</evidence>
<reference evidence="2 3" key="1">
    <citation type="submission" date="2014-06" db="EMBL/GenBank/DDBJ databases">
        <title>Evolutionary Origins and Diversification of the Mycorrhizal Mutualists.</title>
        <authorList>
            <consortium name="DOE Joint Genome Institute"/>
            <consortium name="Mycorrhizal Genomics Consortium"/>
            <person name="Kohler A."/>
            <person name="Kuo A."/>
            <person name="Nagy L.G."/>
            <person name="Floudas D."/>
            <person name="Copeland A."/>
            <person name="Barry K.W."/>
            <person name="Cichocki N."/>
            <person name="Veneault-Fourrey C."/>
            <person name="LaButti K."/>
            <person name="Lindquist E.A."/>
            <person name="Lipzen A."/>
            <person name="Lundell T."/>
            <person name="Morin E."/>
            <person name="Murat C."/>
            <person name="Riley R."/>
            <person name="Ohm R."/>
            <person name="Sun H."/>
            <person name="Tunlid A."/>
            <person name="Henrissat B."/>
            <person name="Grigoriev I.V."/>
            <person name="Hibbett D.S."/>
            <person name="Martin F."/>
        </authorList>
    </citation>
    <scope>NUCLEOTIDE SEQUENCE [LARGE SCALE GENOMIC DNA]</scope>
    <source>
        <strain evidence="2 3">SS14</strain>
    </source>
</reference>
<evidence type="ECO:0000256" key="1">
    <source>
        <dbReference type="SAM" id="MobiDB-lite"/>
    </source>
</evidence>
<name>A0A0C9VJ88_SPHS4</name>
<gene>
    <name evidence="2" type="ORF">M422DRAFT_255276</name>
</gene>
<dbReference type="HOGENOM" id="CLU_010231_2_0_1"/>
<dbReference type="EMBL" id="KN837135">
    <property type="protein sequence ID" value="KIJ41657.1"/>
    <property type="molecule type" value="Genomic_DNA"/>
</dbReference>